<dbReference type="InterPro" id="IPR000182">
    <property type="entry name" value="GNAT_dom"/>
</dbReference>
<keyword evidence="5" id="KW-1185">Reference proteome</keyword>
<comment type="caution">
    <text evidence="3">The sequence shown here is derived from an EMBL/GenBank/DDBJ whole genome shotgun (WGS) entry which is preliminary data.</text>
</comment>
<evidence type="ECO:0000313" key="5">
    <source>
        <dbReference type="Proteomes" id="UP000658202"/>
    </source>
</evidence>
<dbReference type="PROSITE" id="PS51186">
    <property type="entry name" value="GNAT"/>
    <property type="match status" value="1"/>
</dbReference>
<feature type="domain" description="N-acetyltransferase" evidence="1">
    <location>
        <begin position="16"/>
        <end position="168"/>
    </location>
</feature>
<dbReference type="InterPro" id="IPR016181">
    <property type="entry name" value="Acyl_CoA_acyltransferase"/>
</dbReference>
<dbReference type="Gene3D" id="3.40.630.30">
    <property type="match status" value="1"/>
</dbReference>
<dbReference type="SUPFAM" id="SSF55729">
    <property type="entry name" value="Acyl-CoA N-acyltransferases (Nat)"/>
    <property type="match status" value="1"/>
</dbReference>
<dbReference type="AlphaFoldDB" id="A0A420CXR2"/>
<reference evidence="5" key="3">
    <citation type="journal article" date="2019" name="Int. J. Syst. Evol. Microbiol.">
        <title>The Global Catalogue of Microorganisms (GCM) 10K type strain sequencing project: providing services to taxonomists for standard genome sequencing and annotation.</title>
        <authorList>
            <consortium name="The Broad Institute Genomics Platform"/>
            <consortium name="The Broad Institute Genome Sequencing Center for Infectious Disease"/>
            <person name="Wu L."/>
            <person name="Ma J."/>
        </authorList>
    </citation>
    <scope>NUCLEOTIDE SEQUENCE [LARGE SCALE GENOMIC DNA]</scope>
    <source>
        <strain evidence="5">CCM 8490</strain>
    </source>
</reference>
<sequence>MNIISKFTVGSERGVDLLLELKEVQLKEMYQDLLDANELEIFLENELDRRTIINELNDLSTQLIIVFQEEKAVGYAILKNSFEQPKILEGQKAIQFSFFVLHDYHKSEVFQSLWEKCLSVTRNYSHWTEIPENDLLIPTLESFGFNISEQLLLKPFDLPGYVMIRKNY</sequence>
<dbReference type="EMBL" id="BMCW01000008">
    <property type="protein sequence ID" value="GGG64925.1"/>
    <property type="molecule type" value="Genomic_DNA"/>
</dbReference>
<dbReference type="Proteomes" id="UP000285906">
    <property type="component" value="Unassembled WGS sequence"/>
</dbReference>
<reference evidence="3 4" key="2">
    <citation type="submission" date="2018-09" db="EMBL/GenBank/DDBJ databases">
        <title>Genomic Encyclopedia of Archaeal and Bacterial Type Strains, Phase II (KMG-II): from individual species to whole genera.</title>
        <authorList>
            <person name="Goeker M."/>
        </authorList>
    </citation>
    <scope>NUCLEOTIDE SEQUENCE [LARGE SCALE GENOMIC DNA]</scope>
    <source>
        <strain evidence="3 4">DSM 27620</strain>
    </source>
</reference>
<evidence type="ECO:0000313" key="3">
    <source>
        <dbReference type="EMBL" id="RKE83092.1"/>
    </source>
</evidence>
<protein>
    <recommendedName>
        <fullName evidence="1">N-acetyltransferase domain-containing protein</fullName>
    </recommendedName>
</protein>
<dbReference type="GO" id="GO:0016747">
    <property type="term" value="F:acyltransferase activity, transferring groups other than amino-acyl groups"/>
    <property type="evidence" value="ECO:0007669"/>
    <property type="project" value="InterPro"/>
</dbReference>
<dbReference type="EMBL" id="RAQH01000008">
    <property type="protein sequence ID" value="RKE83092.1"/>
    <property type="molecule type" value="Genomic_DNA"/>
</dbReference>
<reference evidence="2" key="4">
    <citation type="submission" date="2024-05" db="EMBL/GenBank/DDBJ databases">
        <authorList>
            <person name="Sun Q."/>
            <person name="Sedlacek I."/>
        </authorList>
    </citation>
    <scope>NUCLEOTIDE SEQUENCE</scope>
    <source>
        <strain evidence="2">CCM 8490</strain>
    </source>
</reference>
<dbReference type="OrthoDB" id="660843at2"/>
<gene>
    <name evidence="3" type="ORF">BXY58_2643</name>
    <name evidence="2" type="ORF">GCM10007332_29190</name>
</gene>
<dbReference type="Proteomes" id="UP000658202">
    <property type="component" value="Unassembled WGS sequence"/>
</dbReference>
<name>A0A420CXR2_9FLAO</name>
<accession>A0A420CXR2</accession>
<reference evidence="2" key="1">
    <citation type="journal article" date="2014" name="Int. J. Syst. Evol. Microbiol.">
        <title>Complete genome of a new Firmicutes species belonging to the dominant human colonic microbiota ('Ruminococcus bicirculans') reveals two chromosomes and a selective capacity to utilize plant glucans.</title>
        <authorList>
            <consortium name="NISC Comparative Sequencing Program"/>
            <person name="Wegmann U."/>
            <person name="Louis P."/>
            <person name="Goesmann A."/>
            <person name="Henrissat B."/>
            <person name="Duncan S.H."/>
            <person name="Flint H.J."/>
        </authorList>
    </citation>
    <scope>NUCLEOTIDE SEQUENCE</scope>
    <source>
        <strain evidence="2">CCM 8490</strain>
    </source>
</reference>
<proteinExistence type="predicted"/>
<dbReference type="RefSeq" id="WP_120214223.1">
    <property type="nucleotide sequence ID" value="NZ_BMCW01000008.1"/>
</dbReference>
<evidence type="ECO:0000313" key="2">
    <source>
        <dbReference type="EMBL" id="GGG64925.1"/>
    </source>
</evidence>
<evidence type="ECO:0000259" key="1">
    <source>
        <dbReference type="PROSITE" id="PS51186"/>
    </source>
</evidence>
<evidence type="ECO:0000313" key="4">
    <source>
        <dbReference type="Proteomes" id="UP000285906"/>
    </source>
</evidence>
<organism evidence="3 4">
    <name type="scientific">Epilithonimonas arachidiradicis</name>
    <dbReference type="NCBI Taxonomy" id="1617282"/>
    <lineage>
        <taxon>Bacteria</taxon>
        <taxon>Pseudomonadati</taxon>
        <taxon>Bacteroidota</taxon>
        <taxon>Flavobacteriia</taxon>
        <taxon>Flavobacteriales</taxon>
        <taxon>Weeksellaceae</taxon>
        <taxon>Chryseobacterium group</taxon>
        <taxon>Epilithonimonas</taxon>
    </lineage>
</organism>